<feature type="compositionally biased region" description="Polar residues" evidence="1">
    <location>
        <begin position="12"/>
        <end position="26"/>
    </location>
</feature>
<evidence type="ECO:0000313" key="3">
    <source>
        <dbReference type="Proteomes" id="UP000245055"/>
    </source>
</evidence>
<dbReference type="RefSeq" id="WP_024106202.1">
    <property type="nucleotide sequence ID" value="NZ_CP031560.1"/>
</dbReference>
<evidence type="ECO:0000256" key="1">
    <source>
        <dbReference type="SAM" id="MobiDB-lite"/>
    </source>
</evidence>
<dbReference type="Proteomes" id="UP000245055">
    <property type="component" value="Unassembled WGS sequence"/>
</dbReference>
<evidence type="ECO:0000313" key="2">
    <source>
        <dbReference type="EMBL" id="PWD69021.1"/>
    </source>
</evidence>
<dbReference type="EMBL" id="QESZ01000042">
    <property type="protein sequence ID" value="PWD69021.1"/>
    <property type="molecule type" value="Genomic_DNA"/>
</dbReference>
<dbReference type="GeneID" id="49322374"/>
<comment type="caution">
    <text evidence="2">The sequence shown here is derived from an EMBL/GenBank/DDBJ whole genome shotgun (WGS) entry which is preliminary data.</text>
</comment>
<proteinExistence type="predicted"/>
<accession>A0AAX1C0K2</accession>
<name>A0AAX1C0K2_9GAMM</name>
<feature type="region of interest" description="Disordered" evidence="1">
    <location>
        <begin position="112"/>
        <end position="139"/>
    </location>
</feature>
<reference evidence="2 3" key="1">
    <citation type="submission" date="2018-05" db="EMBL/GenBank/DDBJ databases">
        <title>Genomic diversity of pathogens causing Blackleg of Potato in Pakistan.</title>
        <authorList>
            <person name="Sarfraz S."/>
            <person name="Riaz K."/>
            <person name="Oulghazi S."/>
            <person name="Cigna J."/>
            <person name="Sahi S.T."/>
            <person name="Khan S.H."/>
            <person name="Hameed A."/>
            <person name="Faure D."/>
        </authorList>
    </citation>
    <scope>NUCLEOTIDE SEQUENCE [LARGE SCALE GENOMIC DNA]</scope>
    <source>
        <strain evidence="2 3">SS70</strain>
    </source>
</reference>
<sequence>MPKQKTMPKPSTPSTATQRNPAQDNSIFSPLGDNVYLNKISSVLQDFLGKAGQIAHGATAFNATGSPKKNATGGKKGARYAAAAQLGTLGNLARRFDALTAILTPAYSALKTTHDRSPADNAALSRNGQPPDAGATPSLIAQAGDGVNSIYLSATAAMQAQQRIAGLVPSAQWAAGISAPSLPGNVASLLKAQQNLSLPTNLLPNAGPDVASQSGAEGLNSLAGTAQESFVGVEETSLMMTALSNADLDDGDGGDGAAGGLDALQAISGPAMQLLGQSALTGQRSAENPSNPQSDMINGHYSALSSSAKQSYFDQRVVNNITINVPENSNLDTIKQYIDEALRKYTPNSSTYSYNSMTSNLIS</sequence>
<gene>
    <name evidence="2" type="ORF">DF213_21185</name>
</gene>
<organism evidence="2 3">
    <name type="scientific">Dickeya dianthicola</name>
    <dbReference type="NCBI Taxonomy" id="204039"/>
    <lineage>
        <taxon>Bacteria</taxon>
        <taxon>Pseudomonadati</taxon>
        <taxon>Pseudomonadota</taxon>
        <taxon>Gammaproteobacteria</taxon>
        <taxon>Enterobacterales</taxon>
        <taxon>Pectobacteriaceae</taxon>
        <taxon>Dickeya</taxon>
    </lineage>
</organism>
<protein>
    <submittedName>
        <fullName evidence="2">Uncharacterized protein</fullName>
    </submittedName>
</protein>
<feature type="region of interest" description="Disordered" evidence="1">
    <location>
        <begin position="1"/>
        <end position="26"/>
    </location>
</feature>
<dbReference type="AlphaFoldDB" id="A0AAX1C0K2"/>